<sequence>MAKHRIERNLRRLADGSWRVYRYLIGSDGSRRSLGAVESTVSQTSYRETEKRRIVAALQARSGVLVVGETGSGKTTLARFVAADLELLGYPIACVSPSSPKQTLVKLAEALGVPTESLTTGKALNGPQLQAAIAEFLQSSIAFLVVDDAERLGRELRGWLAGMLSWQQPMLLLATLPPRKDLFLRLPRIELDALPNAAMRAIARDAAAELGIELSAADLASLLERCGGNPMLVQREVRSEFLGLKATAPDHTQWVDATPFLVAGLMVFTVMRFIGLGFNSTSLYLLGGILTVAVGVVRVVISSLPRQPQKLGA</sequence>
<keyword evidence="4" id="KW-1185">Reference proteome</keyword>
<dbReference type="RefSeq" id="WP_022606830.1">
    <property type="nucleotide sequence ID" value="NZ_ASSJ01000049.1"/>
</dbReference>
<dbReference type="CDD" id="cd00009">
    <property type="entry name" value="AAA"/>
    <property type="match status" value="1"/>
</dbReference>
<feature type="transmembrane region" description="Helical" evidence="1">
    <location>
        <begin position="254"/>
        <end position="275"/>
    </location>
</feature>
<keyword evidence="1" id="KW-0472">Membrane</keyword>
<dbReference type="InterPro" id="IPR049945">
    <property type="entry name" value="AAA_22"/>
</dbReference>
<proteinExistence type="predicted"/>
<dbReference type="Gene3D" id="3.40.50.300">
    <property type="entry name" value="P-loop containing nucleotide triphosphate hydrolases"/>
    <property type="match status" value="1"/>
</dbReference>
<evidence type="ECO:0000313" key="4">
    <source>
        <dbReference type="Proteomes" id="UP000016960"/>
    </source>
</evidence>
<dbReference type="InterPro" id="IPR001387">
    <property type="entry name" value="Cro/C1-type_HTH"/>
</dbReference>
<accession>U5DNQ8</accession>
<reference evidence="3 4" key="1">
    <citation type="submission" date="2013-05" db="EMBL/GenBank/DDBJ databases">
        <title>Draft genome sequence of Rubidibacter lacunae KORDI 51-2.</title>
        <authorList>
            <person name="Choi D.H."/>
            <person name="Noh J.H."/>
            <person name="Kwon K.-K."/>
            <person name="Lee J.-H."/>
            <person name="Ryu J.-Y."/>
        </authorList>
    </citation>
    <scope>NUCLEOTIDE SEQUENCE [LARGE SCALE GENOMIC DNA]</scope>
    <source>
        <strain evidence="3 4">KORDI 51-2</strain>
    </source>
</reference>
<keyword evidence="1" id="KW-0812">Transmembrane</keyword>
<dbReference type="SUPFAM" id="SSF52540">
    <property type="entry name" value="P-loop containing nucleoside triphosphate hydrolases"/>
    <property type="match status" value="1"/>
</dbReference>
<dbReference type="eggNOG" id="COG3267">
    <property type="taxonomic scope" value="Bacteria"/>
</dbReference>
<name>U5DNQ8_9CHRO</name>
<evidence type="ECO:0000313" key="3">
    <source>
        <dbReference type="EMBL" id="ERN41340.1"/>
    </source>
</evidence>
<dbReference type="Proteomes" id="UP000016960">
    <property type="component" value="Unassembled WGS sequence"/>
</dbReference>
<dbReference type="InterPro" id="IPR027417">
    <property type="entry name" value="P-loop_NTPase"/>
</dbReference>
<dbReference type="STRING" id="582515.KR51_00019070"/>
<feature type="domain" description="HTH cro/C1-type" evidence="2">
    <location>
        <begin position="102"/>
        <end position="118"/>
    </location>
</feature>
<dbReference type="InterPro" id="IPR025662">
    <property type="entry name" value="Sigma_54_int_dom_ATP-bd_1"/>
</dbReference>
<dbReference type="GO" id="GO:0016887">
    <property type="term" value="F:ATP hydrolysis activity"/>
    <property type="evidence" value="ECO:0007669"/>
    <property type="project" value="InterPro"/>
</dbReference>
<comment type="caution">
    <text evidence="3">The sequence shown here is derived from an EMBL/GenBank/DDBJ whole genome shotgun (WGS) entry which is preliminary data.</text>
</comment>
<evidence type="ECO:0000259" key="2">
    <source>
        <dbReference type="PROSITE" id="PS50943"/>
    </source>
</evidence>
<evidence type="ECO:0000256" key="1">
    <source>
        <dbReference type="SAM" id="Phobius"/>
    </source>
</evidence>
<dbReference type="OrthoDB" id="423541at2"/>
<dbReference type="InParanoid" id="U5DNQ8"/>
<dbReference type="EMBL" id="ASSJ01000049">
    <property type="protein sequence ID" value="ERN41340.1"/>
    <property type="molecule type" value="Genomic_DNA"/>
</dbReference>
<keyword evidence="1" id="KW-1133">Transmembrane helix</keyword>
<dbReference type="AlphaFoldDB" id="U5DNQ8"/>
<organism evidence="3 4">
    <name type="scientific">Rubidibacter lacunae KORDI 51-2</name>
    <dbReference type="NCBI Taxonomy" id="582515"/>
    <lineage>
        <taxon>Bacteria</taxon>
        <taxon>Bacillati</taxon>
        <taxon>Cyanobacteriota</taxon>
        <taxon>Cyanophyceae</taxon>
        <taxon>Oscillatoriophycideae</taxon>
        <taxon>Chroococcales</taxon>
        <taxon>Aphanothecaceae</taxon>
        <taxon>Rubidibacter</taxon>
    </lineage>
</organism>
<dbReference type="PATRIC" id="fig|582515.4.peg.2151"/>
<feature type="transmembrane region" description="Helical" evidence="1">
    <location>
        <begin position="281"/>
        <end position="301"/>
    </location>
</feature>
<dbReference type="Pfam" id="PF13401">
    <property type="entry name" value="AAA_22"/>
    <property type="match status" value="1"/>
</dbReference>
<gene>
    <name evidence="3" type="ORF">KR51_00019070</name>
</gene>
<dbReference type="PROSITE" id="PS50943">
    <property type="entry name" value="HTH_CROC1"/>
    <property type="match status" value="1"/>
</dbReference>
<dbReference type="SMART" id="SM00382">
    <property type="entry name" value="AAA"/>
    <property type="match status" value="1"/>
</dbReference>
<dbReference type="InterPro" id="IPR003593">
    <property type="entry name" value="AAA+_ATPase"/>
</dbReference>
<protein>
    <submittedName>
        <fullName evidence="3">KaiC</fullName>
    </submittedName>
</protein>
<dbReference type="PROSITE" id="PS00675">
    <property type="entry name" value="SIGMA54_INTERACT_1"/>
    <property type="match status" value="1"/>
</dbReference>